<reference evidence="9 10" key="1">
    <citation type="submission" date="2017-07" db="EMBL/GenBank/DDBJ databases">
        <title>Phylogenetic study on the rhizospheric bacterium Ochrobactrum sp. A44.</title>
        <authorList>
            <person name="Krzyzanowska D.M."/>
            <person name="Ossowicki A."/>
            <person name="Rajewska M."/>
            <person name="Maciag T."/>
            <person name="Kaczynski Z."/>
            <person name="Czerwicka M."/>
            <person name="Jafra S."/>
        </authorList>
    </citation>
    <scope>NUCLEOTIDE SEQUENCE [LARGE SCALE GENOMIC DNA]</scope>
    <source>
        <strain evidence="9 10">PR17</strain>
    </source>
</reference>
<feature type="domain" description="Shikimate dehydrogenase substrate binding N-terminal" evidence="8">
    <location>
        <begin position="12"/>
        <end position="95"/>
    </location>
</feature>
<keyword evidence="4" id="KW-0560">Oxidoreductase</keyword>
<dbReference type="InterPro" id="IPR022893">
    <property type="entry name" value="Shikimate_DH_fam"/>
</dbReference>
<dbReference type="Pfam" id="PF08501">
    <property type="entry name" value="Shikimate_dh_N"/>
    <property type="match status" value="1"/>
</dbReference>
<evidence type="ECO:0000259" key="8">
    <source>
        <dbReference type="Pfam" id="PF08501"/>
    </source>
</evidence>
<evidence type="ECO:0000259" key="7">
    <source>
        <dbReference type="Pfam" id="PF01488"/>
    </source>
</evidence>
<protein>
    <recommendedName>
        <fullName evidence="2">shikimate dehydrogenase (NADP(+))</fullName>
        <ecNumber evidence="2">1.1.1.25</ecNumber>
    </recommendedName>
</protein>
<evidence type="ECO:0000256" key="1">
    <source>
        <dbReference type="ARBA" id="ARBA00004871"/>
    </source>
</evidence>
<dbReference type="Gene3D" id="3.40.50.10860">
    <property type="entry name" value="Leucine Dehydrogenase, chain A, domain 1"/>
    <property type="match status" value="1"/>
</dbReference>
<organism evidence="9 10">
    <name type="scientific">Brucella rhizosphaerae</name>
    <dbReference type="NCBI Taxonomy" id="571254"/>
    <lineage>
        <taxon>Bacteria</taxon>
        <taxon>Pseudomonadati</taxon>
        <taxon>Pseudomonadota</taxon>
        <taxon>Alphaproteobacteria</taxon>
        <taxon>Hyphomicrobiales</taxon>
        <taxon>Brucellaceae</taxon>
        <taxon>Brucella/Ochrobactrum group</taxon>
        <taxon>Brucella</taxon>
    </lineage>
</organism>
<evidence type="ECO:0000313" key="10">
    <source>
        <dbReference type="Proteomes" id="UP000216345"/>
    </source>
</evidence>
<dbReference type="GO" id="GO:0009423">
    <property type="term" value="P:chorismate biosynthetic process"/>
    <property type="evidence" value="ECO:0007669"/>
    <property type="project" value="UniProtKB-UniPathway"/>
</dbReference>
<dbReference type="OrthoDB" id="7873617at2"/>
<evidence type="ECO:0000256" key="2">
    <source>
        <dbReference type="ARBA" id="ARBA00012962"/>
    </source>
</evidence>
<gene>
    <name evidence="9" type="ORF">CEV32_4572</name>
</gene>
<dbReference type="GO" id="GO:0019632">
    <property type="term" value="P:shikimate metabolic process"/>
    <property type="evidence" value="ECO:0007669"/>
    <property type="project" value="TreeGrafter"/>
</dbReference>
<keyword evidence="3" id="KW-0521">NADP</keyword>
<dbReference type="Proteomes" id="UP000216345">
    <property type="component" value="Unassembled WGS sequence"/>
</dbReference>
<proteinExistence type="predicted"/>
<dbReference type="RefSeq" id="WP_094575860.1">
    <property type="nucleotide sequence ID" value="NZ_JBHEEL010000008.1"/>
</dbReference>
<dbReference type="InterPro" id="IPR013708">
    <property type="entry name" value="Shikimate_DH-bd_N"/>
</dbReference>
<dbReference type="SUPFAM" id="SSF53223">
    <property type="entry name" value="Aminoacid dehydrogenase-like, N-terminal domain"/>
    <property type="match status" value="1"/>
</dbReference>
<dbReference type="GO" id="GO:0009073">
    <property type="term" value="P:aromatic amino acid family biosynthetic process"/>
    <property type="evidence" value="ECO:0007669"/>
    <property type="project" value="UniProtKB-KW"/>
</dbReference>
<dbReference type="SUPFAM" id="SSF51735">
    <property type="entry name" value="NAD(P)-binding Rossmann-fold domains"/>
    <property type="match status" value="1"/>
</dbReference>
<dbReference type="InterPro" id="IPR036291">
    <property type="entry name" value="NAD(P)-bd_dom_sf"/>
</dbReference>
<dbReference type="CDD" id="cd01065">
    <property type="entry name" value="NAD_bind_Shikimate_DH"/>
    <property type="match status" value="1"/>
</dbReference>
<name>A0A256FKK5_9HYPH</name>
<accession>A0A256FKK5</accession>
<dbReference type="EMBL" id="NNRK01000025">
    <property type="protein sequence ID" value="OYR15300.1"/>
    <property type="molecule type" value="Genomic_DNA"/>
</dbReference>
<comment type="pathway">
    <text evidence="1">Metabolic intermediate biosynthesis; chorismate biosynthesis; chorismate from D-erythrose 4-phosphate and phosphoenolpyruvate: step 4/7.</text>
</comment>
<comment type="catalytic activity">
    <reaction evidence="6">
        <text>shikimate + NADP(+) = 3-dehydroshikimate + NADPH + H(+)</text>
        <dbReference type="Rhea" id="RHEA:17737"/>
        <dbReference type="ChEBI" id="CHEBI:15378"/>
        <dbReference type="ChEBI" id="CHEBI:16630"/>
        <dbReference type="ChEBI" id="CHEBI:36208"/>
        <dbReference type="ChEBI" id="CHEBI:57783"/>
        <dbReference type="ChEBI" id="CHEBI:58349"/>
        <dbReference type="EC" id="1.1.1.25"/>
    </reaction>
</comment>
<sequence length="262" mass="27932">MEVTGKSKILFILAHPVGHVRASHVFNAYFSKTGKNAAAVPLHVHPDDLAQIIDAIRKLGNVSGFGVTIPHKIAIIPLLDEVTDAAQEIGAVNFVRREEGGRLVGDNIDGPGFIEGLRNNNIDPKDRSVLMLGAGGAGRAVGFALAKAGVRSLWVTNRNQAKAAALIEDIQSAYPDCTVQSGPDHGRQFNLIVNTTSLGMADDDELPIDLLDVSPDMIVSDIIVNPPMTRLLQLAQAKGCRIINGVPMLDAQMVLACKHMGI</sequence>
<dbReference type="PANTHER" id="PTHR21089:SF1">
    <property type="entry name" value="BIFUNCTIONAL 3-DEHYDROQUINATE DEHYDRATASE_SHIKIMATE DEHYDROGENASE, CHLOROPLASTIC"/>
    <property type="match status" value="1"/>
</dbReference>
<dbReference type="GO" id="GO:0050661">
    <property type="term" value="F:NADP binding"/>
    <property type="evidence" value="ECO:0007669"/>
    <property type="project" value="TreeGrafter"/>
</dbReference>
<dbReference type="UniPathway" id="UPA00053">
    <property type="reaction ID" value="UER00087"/>
</dbReference>
<dbReference type="GO" id="GO:0004764">
    <property type="term" value="F:shikimate 3-dehydrogenase (NADP+) activity"/>
    <property type="evidence" value="ECO:0007669"/>
    <property type="project" value="UniProtKB-EC"/>
</dbReference>
<dbReference type="GO" id="GO:0005829">
    <property type="term" value="C:cytosol"/>
    <property type="evidence" value="ECO:0007669"/>
    <property type="project" value="TreeGrafter"/>
</dbReference>
<dbReference type="PANTHER" id="PTHR21089">
    <property type="entry name" value="SHIKIMATE DEHYDROGENASE"/>
    <property type="match status" value="1"/>
</dbReference>
<keyword evidence="5" id="KW-0028">Amino-acid biosynthesis</keyword>
<dbReference type="InterPro" id="IPR006151">
    <property type="entry name" value="Shikm_DH/Glu-tRNA_Rdtase"/>
</dbReference>
<evidence type="ECO:0000256" key="3">
    <source>
        <dbReference type="ARBA" id="ARBA00022857"/>
    </source>
</evidence>
<evidence type="ECO:0000313" key="9">
    <source>
        <dbReference type="EMBL" id="OYR15300.1"/>
    </source>
</evidence>
<dbReference type="AlphaFoldDB" id="A0A256FKK5"/>
<keyword evidence="5" id="KW-0057">Aromatic amino acid biosynthesis</keyword>
<keyword evidence="10" id="KW-1185">Reference proteome</keyword>
<evidence type="ECO:0000256" key="5">
    <source>
        <dbReference type="ARBA" id="ARBA00023141"/>
    </source>
</evidence>
<dbReference type="InterPro" id="IPR046346">
    <property type="entry name" value="Aminoacid_DH-like_N_sf"/>
</dbReference>
<evidence type="ECO:0000256" key="6">
    <source>
        <dbReference type="ARBA" id="ARBA00049442"/>
    </source>
</evidence>
<dbReference type="EC" id="1.1.1.25" evidence="2"/>
<dbReference type="Pfam" id="PF01488">
    <property type="entry name" value="Shikimate_DH"/>
    <property type="match status" value="1"/>
</dbReference>
<dbReference type="Gene3D" id="3.40.50.720">
    <property type="entry name" value="NAD(P)-binding Rossmann-like Domain"/>
    <property type="match status" value="1"/>
</dbReference>
<evidence type="ECO:0000256" key="4">
    <source>
        <dbReference type="ARBA" id="ARBA00023002"/>
    </source>
</evidence>
<comment type="caution">
    <text evidence="9">The sequence shown here is derived from an EMBL/GenBank/DDBJ whole genome shotgun (WGS) entry which is preliminary data.</text>
</comment>
<feature type="domain" description="Quinate/shikimate 5-dehydrogenase/glutamyl-tRNA reductase" evidence="7">
    <location>
        <begin position="124"/>
        <end position="197"/>
    </location>
</feature>